<proteinExistence type="inferred from homology"/>
<evidence type="ECO:0000256" key="4">
    <source>
        <dbReference type="ARBA" id="ARBA00022679"/>
    </source>
</evidence>
<dbReference type="PANTHER" id="PTHR10176:SF3">
    <property type="entry name" value="GLYCOGEN [STARCH] SYNTHASE"/>
    <property type="match status" value="1"/>
</dbReference>
<comment type="pathway">
    <text evidence="1 7">Glycan biosynthesis; glycogen biosynthesis.</text>
</comment>
<dbReference type="Pfam" id="PF05693">
    <property type="entry name" value="Glycogen_syn"/>
    <property type="match status" value="2"/>
</dbReference>
<dbReference type="EMBL" id="MCFG01000013">
    <property type="protein sequence ID" value="ORX87037.1"/>
    <property type="molecule type" value="Genomic_DNA"/>
</dbReference>
<keyword evidence="5 7" id="KW-0320">Glycogen biosynthesis</keyword>
<feature type="region of interest" description="Disordered" evidence="8">
    <location>
        <begin position="648"/>
        <end position="718"/>
    </location>
</feature>
<reference evidence="9 10" key="1">
    <citation type="submission" date="2016-08" db="EMBL/GenBank/DDBJ databases">
        <title>A Parts List for Fungal Cellulosomes Revealed by Comparative Genomics.</title>
        <authorList>
            <consortium name="DOE Joint Genome Institute"/>
            <person name="Haitjema C.H."/>
            <person name="Gilmore S.P."/>
            <person name="Henske J.K."/>
            <person name="Solomon K.V."/>
            <person name="De Groot R."/>
            <person name="Kuo A."/>
            <person name="Mondo S.J."/>
            <person name="Salamov A.A."/>
            <person name="Labutti K."/>
            <person name="Zhao Z."/>
            <person name="Chiniquy J."/>
            <person name="Barry K."/>
            <person name="Brewer H.M."/>
            <person name="Purvine S.O."/>
            <person name="Wright A.T."/>
            <person name="Boxma B."/>
            <person name="Van Alen T."/>
            <person name="Hackstein J.H."/>
            <person name="Baker S.E."/>
            <person name="Grigoriev I.V."/>
            <person name="O'Malley M.A."/>
        </authorList>
    </citation>
    <scope>NUCLEOTIDE SEQUENCE [LARGE SCALE GENOMIC DNA]</scope>
    <source>
        <strain evidence="9 10">S4</strain>
    </source>
</reference>
<gene>
    <name evidence="9" type="ORF">BCR32DRAFT_215599</name>
</gene>
<dbReference type="STRING" id="1754192.A0A1Y1XMR0"/>
<comment type="caution">
    <text evidence="9">The sequence shown here is derived from an EMBL/GenBank/DDBJ whole genome shotgun (WGS) entry which is preliminary data.</text>
</comment>
<evidence type="ECO:0000256" key="8">
    <source>
        <dbReference type="SAM" id="MobiDB-lite"/>
    </source>
</evidence>
<dbReference type="InterPro" id="IPR008631">
    <property type="entry name" value="Glycogen_synth"/>
</dbReference>
<dbReference type="GO" id="GO:0005737">
    <property type="term" value="C:cytoplasm"/>
    <property type="evidence" value="ECO:0007669"/>
    <property type="project" value="TreeGrafter"/>
</dbReference>
<dbReference type="UniPathway" id="UPA00164"/>
<name>A0A1Y1XMR0_9FUNG</name>
<dbReference type="SUPFAM" id="SSF53756">
    <property type="entry name" value="UDP-Glycosyltransferase/glycogen phosphorylase"/>
    <property type="match status" value="2"/>
</dbReference>
<dbReference type="FunFam" id="3.40.50.2000:FF:000014">
    <property type="entry name" value="Glycogen [starch] synthase"/>
    <property type="match status" value="1"/>
</dbReference>
<comment type="similarity">
    <text evidence="2 7">Belongs to the glycosyltransferase 3 family.</text>
</comment>
<protein>
    <recommendedName>
        <fullName evidence="7">Glycogen [starch] synthase</fullName>
        <ecNumber evidence="7">2.4.1.11</ecNumber>
    </recommendedName>
</protein>
<keyword evidence="10" id="KW-1185">Reference proteome</keyword>
<dbReference type="Proteomes" id="UP000193944">
    <property type="component" value="Unassembled WGS sequence"/>
</dbReference>
<dbReference type="OrthoDB" id="6335297at2759"/>
<evidence type="ECO:0000256" key="2">
    <source>
        <dbReference type="ARBA" id="ARBA00010686"/>
    </source>
</evidence>
<accession>A0A1Y1XMR0</accession>
<keyword evidence="4 7" id="KW-0808">Transferase</keyword>
<comment type="catalytic activity">
    <reaction evidence="6">
        <text>[(1-&gt;4)-alpha-D-glucosyl](n) + UDP-alpha-D-glucose = [(1-&gt;4)-alpha-D-glucosyl](n+1) + UDP + H(+)</text>
        <dbReference type="Rhea" id="RHEA:18549"/>
        <dbReference type="Rhea" id="RHEA-COMP:9584"/>
        <dbReference type="Rhea" id="RHEA-COMP:9587"/>
        <dbReference type="ChEBI" id="CHEBI:15378"/>
        <dbReference type="ChEBI" id="CHEBI:15444"/>
        <dbReference type="ChEBI" id="CHEBI:58223"/>
        <dbReference type="ChEBI" id="CHEBI:58885"/>
        <dbReference type="EC" id="2.4.1.11"/>
    </reaction>
    <physiologicalReaction direction="left-to-right" evidence="6">
        <dbReference type="Rhea" id="RHEA:18550"/>
    </physiologicalReaction>
</comment>
<evidence type="ECO:0000313" key="10">
    <source>
        <dbReference type="Proteomes" id="UP000193944"/>
    </source>
</evidence>
<dbReference type="EC" id="2.4.1.11" evidence="7"/>
<dbReference type="Gene3D" id="6.10.260.10">
    <property type="match status" value="1"/>
</dbReference>
<evidence type="ECO:0000313" key="9">
    <source>
        <dbReference type="EMBL" id="ORX87037.1"/>
    </source>
</evidence>
<evidence type="ECO:0000256" key="5">
    <source>
        <dbReference type="ARBA" id="ARBA00023056"/>
    </source>
</evidence>
<evidence type="ECO:0000256" key="3">
    <source>
        <dbReference type="ARBA" id="ARBA00022676"/>
    </source>
</evidence>
<dbReference type="Gene3D" id="3.40.50.2000">
    <property type="entry name" value="Glycogen Phosphorylase B"/>
    <property type="match status" value="2"/>
</dbReference>
<sequence length="749" mass="86026">MSEEINYSKPLLFEIAWEVANKVGGIYTVIKSKTPVTATEYGERYCLIGPLSWKTAPMEVEEITEIPSEPLKGTLDSMRENGVRFLYGRWLIEGAPAVILFDINSCRNRMDEWKGDLYKISGIPSPSDDFETNDAIVFGYIVAWFLGEFSYRLYSKKNRVPTDMQLSNAHQLSSHHQLIHPVNIKPSVYSTYHVSNRPLIIAHFHEWLAGVALVLIRKRNLDIATIFTTHATLLGRYLCAGDVDFYNNLKYFDVDSESGKRQIYHRYCIERGAAHCADVFTTVSHITGFESEWLLKRKPDGVLPNGLNVVKFSAIHEFQNLHARNKEKINEFIRGHFYGHFDFDLDNTLYFFTAGRYEYRNKGVDMYIESLARLNYKLKQSNSNMTVVAFIIMPAATHSFTVDALKGQAVMKQLRQTVADMQESIGKRILASAARGSLPDPASLLSDEEMIVLKRRIYALKRDSLPPVVTHNMADDAHDPILNHIRRVRLFNAPSDRVKIIFHPEFLNSNNPLLSLDYEEFVRGCHLGVFPSYYEPWGYTPAECTVMGVPSITTNLSGFGCFMEEMITHPADYGIYIVNRRTCSVEESVEQLANCMFDFTKKTRRQRINQRNRTERLSDLLDWKRMGIEYQKARWVAVLRKWPEISSLENEEEEEQNLNLDEQSLPDEQTMSEGEETILGRKMRKVPRPPSAPGSPRILESFSDQDFDTWKDMSKTDGVQDSVIDDLKKLNVSGNKNYIDNYDDDDSDE</sequence>
<dbReference type="GO" id="GO:0004373">
    <property type="term" value="F:alpha-1,4-glucan glucosyltransferase (UDP-glucose donor) activity"/>
    <property type="evidence" value="ECO:0007669"/>
    <property type="project" value="UniProtKB-EC"/>
</dbReference>
<organism evidence="9 10">
    <name type="scientific">Anaeromyces robustus</name>
    <dbReference type="NCBI Taxonomy" id="1754192"/>
    <lineage>
        <taxon>Eukaryota</taxon>
        <taxon>Fungi</taxon>
        <taxon>Fungi incertae sedis</taxon>
        <taxon>Chytridiomycota</taxon>
        <taxon>Chytridiomycota incertae sedis</taxon>
        <taxon>Neocallimastigomycetes</taxon>
        <taxon>Neocallimastigales</taxon>
        <taxon>Neocallimastigaceae</taxon>
        <taxon>Anaeromyces</taxon>
    </lineage>
</organism>
<reference evidence="9 10" key="2">
    <citation type="submission" date="2016-08" db="EMBL/GenBank/DDBJ databases">
        <title>Pervasive Adenine N6-methylation of Active Genes in Fungi.</title>
        <authorList>
            <consortium name="DOE Joint Genome Institute"/>
            <person name="Mondo S.J."/>
            <person name="Dannebaum R.O."/>
            <person name="Kuo R.C."/>
            <person name="Labutti K."/>
            <person name="Haridas S."/>
            <person name="Kuo A."/>
            <person name="Salamov A."/>
            <person name="Ahrendt S.R."/>
            <person name="Lipzen A."/>
            <person name="Sullivan W."/>
            <person name="Andreopoulos W.B."/>
            <person name="Clum A."/>
            <person name="Lindquist E."/>
            <person name="Daum C."/>
            <person name="Ramamoorthy G.K."/>
            <person name="Gryganskyi A."/>
            <person name="Culley D."/>
            <person name="Magnuson J.K."/>
            <person name="James T.Y."/>
            <person name="O'Malley M.A."/>
            <person name="Stajich J.E."/>
            <person name="Spatafora J.W."/>
            <person name="Visel A."/>
            <person name="Grigoriev I.V."/>
        </authorList>
    </citation>
    <scope>NUCLEOTIDE SEQUENCE [LARGE SCALE GENOMIC DNA]</scope>
    <source>
        <strain evidence="9 10">S4</strain>
    </source>
</reference>
<dbReference type="PANTHER" id="PTHR10176">
    <property type="entry name" value="GLYCOGEN SYNTHASE"/>
    <property type="match status" value="1"/>
</dbReference>
<evidence type="ECO:0000256" key="7">
    <source>
        <dbReference type="RuleBase" id="RU363104"/>
    </source>
</evidence>
<evidence type="ECO:0000256" key="1">
    <source>
        <dbReference type="ARBA" id="ARBA00004964"/>
    </source>
</evidence>
<dbReference type="GO" id="GO:0005978">
    <property type="term" value="P:glycogen biosynthetic process"/>
    <property type="evidence" value="ECO:0007669"/>
    <property type="project" value="UniProtKB-UniPathway"/>
</dbReference>
<keyword evidence="3 7" id="KW-0328">Glycosyltransferase</keyword>
<evidence type="ECO:0000256" key="6">
    <source>
        <dbReference type="ARBA" id="ARBA00047345"/>
    </source>
</evidence>
<comment type="function">
    <text evidence="7">Transfers the glycosyl residue from UDP-Glc to the non-reducing end of alpha-1,4-glucan.</text>
</comment>
<dbReference type="AlphaFoldDB" id="A0A1Y1XMR0"/>